<dbReference type="OrthoDB" id="10488536at2759"/>
<evidence type="ECO:0000313" key="2">
    <source>
        <dbReference type="EMBL" id="KRY57062.1"/>
    </source>
</evidence>
<reference evidence="2 3" key="1">
    <citation type="submission" date="2015-01" db="EMBL/GenBank/DDBJ databases">
        <title>Evolution of Trichinella species and genotypes.</title>
        <authorList>
            <person name="Korhonen P.K."/>
            <person name="Edoardo P."/>
            <person name="Giuseppe L.R."/>
            <person name="Gasser R.B."/>
        </authorList>
    </citation>
    <scope>NUCLEOTIDE SEQUENCE [LARGE SCALE GENOMIC DNA]</scope>
    <source>
        <strain evidence="2">ISS120</strain>
    </source>
</reference>
<proteinExistence type="predicted"/>
<evidence type="ECO:0000256" key="1">
    <source>
        <dbReference type="SAM" id="MobiDB-lite"/>
    </source>
</evidence>
<evidence type="ECO:0000313" key="3">
    <source>
        <dbReference type="Proteomes" id="UP000054653"/>
    </source>
</evidence>
<protein>
    <submittedName>
        <fullName evidence="2">Uncharacterized protein</fullName>
    </submittedName>
</protein>
<dbReference type="AlphaFoldDB" id="A0A0V1D6M5"/>
<dbReference type="Proteomes" id="UP000054653">
    <property type="component" value="Unassembled WGS sequence"/>
</dbReference>
<accession>A0A0V1D6M5</accession>
<feature type="compositionally biased region" description="Basic and acidic residues" evidence="1">
    <location>
        <begin position="1"/>
        <end position="17"/>
    </location>
</feature>
<keyword evidence="3" id="KW-1185">Reference proteome</keyword>
<comment type="caution">
    <text evidence="2">The sequence shown here is derived from an EMBL/GenBank/DDBJ whole genome shotgun (WGS) entry which is preliminary data.</text>
</comment>
<feature type="region of interest" description="Disordered" evidence="1">
    <location>
        <begin position="1"/>
        <end position="26"/>
    </location>
</feature>
<sequence length="121" mass="13639">MPGLKEKFPRKQQKAWDLKVGSGPESEDNLEKFLEFAQLQAESLSPPDEFSPEASRQGKSGEATREKRARPGHIIDCSVCDLRPTSLPVLRGRPRRHMLPAIFGRRILSPNEHVPRKGCLL</sequence>
<name>A0A0V1D6M5_TRIBR</name>
<feature type="region of interest" description="Disordered" evidence="1">
    <location>
        <begin position="42"/>
        <end position="70"/>
    </location>
</feature>
<organism evidence="2 3">
    <name type="scientific">Trichinella britovi</name>
    <name type="common">Parasitic roundworm</name>
    <dbReference type="NCBI Taxonomy" id="45882"/>
    <lineage>
        <taxon>Eukaryota</taxon>
        <taxon>Metazoa</taxon>
        <taxon>Ecdysozoa</taxon>
        <taxon>Nematoda</taxon>
        <taxon>Enoplea</taxon>
        <taxon>Dorylaimia</taxon>
        <taxon>Trichinellida</taxon>
        <taxon>Trichinellidae</taxon>
        <taxon>Trichinella</taxon>
    </lineage>
</organism>
<dbReference type="EMBL" id="JYDI01000035">
    <property type="protein sequence ID" value="KRY57062.1"/>
    <property type="molecule type" value="Genomic_DNA"/>
</dbReference>
<gene>
    <name evidence="2" type="ORF">T03_12924</name>
</gene>